<gene>
    <name evidence="1" type="ORF">AMR74_12405</name>
</gene>
<organism evidence="1 2">
    <name type="scientific">Halorubrum tropicale</name>
    <dbReference type="NCBI Taxonomy" id="1765655"/>
    <lineage>
        <taxon>Archaea</taxon>
        <taxon>Methanobacteriati</taxon>
        <taxon>Methanobacteriota</taxon>
        <taxon>Stenosarchaea group</taxon>
        <taxon>Halobacteria</taxon>
        <taxon>Halobacteriales</taxon>
        <taxon>Haloferacaceae</taxon>
        <taxon>Halorubrum</taxon>
    </lineage>
</organism>
<reference evidence="1 2" key="1">
    <citation type="submission" date="2015-08" db="EMBL/GenBank/DDBJ databases">
        <title>Genomes of Isolates from Cabo Rojo, PR.</title>
        <authorList>
            <person name="Sanchez-Nieves R.L."/>
            <person name="Montalvo-Rodriguez R."/>
        </authorList>
    </citation>
    <scope>NUCLEOTIDE SEQUENCE [LARGE SCALE GENOMIC DNA]</scope>
    <source>
        <strain evidence="1 2">5</strain>
    </source>
</reference>
<name>A0A0M9ANU2_9EURY</name>
<evidence type="ECO:0000313" key="2">
    <source>
        <dbReference type="Proteomes" id="UP000037747"/>
    </source>
</evidence>
<accession>A0A0M9ANU2</accession>
<evidence type="ECO:0000313" key="1">
    <source>
        <dbReference type="EMBL" id="KOX95742.1"/>
    </source>
</evidence>
<comment type="caution">
    <text evidence="1">The sequence shown here is derived from an EMBL/GenBank/DDBJ whole genome shotgun (WGS) entry which is preliminary data.</text>
</comment>
<dbReference type="EMBL" id="LIST01000005">
    <property type="protein sequence ID" value="KOX95742.1"/>
    <property type="molecule type" value="Genomic_DNA"/>
</dbReference>
<dbReference type="Proteomes" id="UP000037747">
    <property type="component" value="Unassembled WGS sequence"/>
</dbReference>
<dbReference type="AlphaFoldDB" id="A0A0M9ANU2"/>
<protein>
    <submittedName>
        <fullName evidence="1">Uncharacterized protein</fullName>
    </submittedName>
</protein>
<proteinExistence type="predicted"/>
<sequence>MFYARALIDVDADVLRPIYVSVERVVVVFTHVQATLNTLTLVFPTAYTTRLARVALVHFYDLDPLDFRLVFEDV</sequence>
<keyword evidence="2" id="KW-1185">Reference proteome</keyword>